<dbReference type="Proteomes" id="UP001642520">
    <property type="component" value="Unassembled WGS sequence"/>
</dbReference>
<comment type="caution">
    <text evidence="4">The sequence shown here is derived from an EMBL/GenBank/DDBJ whole genome shotgun (WGS) entry which is preliminary data.</text>
</comment>
<dbReference type="Pfam" id="PF02926">
    <property type="entry name" value="THUMP"/>
    <property type="match status" value="1"/>
</dbReference>
<feature type="region of interest" description="Disordered" evidence="2">
    <location>
        <begin position="62"/>
        <end position="92"/>
    </location>
</feature>
<dbReference type="CDD" id="cd11717">
    <property type="entry name" value="THUMP_THUMPD1_like"/>
    <property type="match status" value="1"/>
</dbReference>
<evidence type="ECO:0000256" key="2">
    <source>
        <dbReference type="SAM" id="MobiDB-lite"/>
    </source>
</evidence>
<organism evidence="4 5">
    <name type="scientific">Xylocopa violacea</name>
    <name type="common">Violet carpenter bee</name>
    <name type="synonym">Apis violacea</name>
    <dbReference type="NCBI Taxonomy" id="135666"/>
    <lineage>
        <taxon>Eukaryota</taxon>
        <taxon>Metazoa</taxon>
        <taxon>Ecdysozoa</taxon>
        <taxon>Arthropoda</taxon>
        <taxon>Hexapoda</taxon>
        <taxon>Insecta</taxon>
        <taxon>Pterygota</taxon>
        <taxon>Neoptera</taxon>
        <taxon>Endopterygota</taxon>
        <taxon>Hymenoptera</taxon>
        <taxon>Apocrita</taxon>
        <taxon>Aculeata</taxon>
        <taxon>Apoidea</taxon>
        <taxon>Anthophila</taxon>
        <taxon>Apidae</taxon>
        <taxon>Xylocopa</taxon>
        <taxon>Xylocopa</taxon>
    </lineage>
</organism>
<keyword evidence="5" id="KW-1185">Reference proteome</keyword>
<evidence type="ECO:0000259" key="3">
    <source>
        <dbReference type="PROSITE" id="PS51165"/>
    </source>
</evidence>
<gene>
    <name evidence="4" type="ORF">XYLVIOL_LOCUS2099</name>
</gene>
<feature type="compositionally biased region" description="Acidic residues" evidence="2">
    <location>
        <begin position="79"/>
        <end position="92"/>
    </location>
</feature>
<evidence type="ECO:0000313" key="5">
    <source>
        <dbReference type="Proteomes" id="UP001642520"/>
    </source>
</evidence>
<dbReference type="Gene3D" id="3.30.2300.10">
    <property type="entry name" value="THUMP superfamily"/>
    <property type="match status" value="1"/>
</dbReference>
<feature type="region of interest" description="Disordered" evidence="2">
    <location>
        <begin position="272"/>
        <end position="317"/>
    </location>
</feature>
<reference evidence="4 5" key="1">
    <citation type="submission" date="2024-08" db="EMBL/GenBank/DDBJ databases">
        <authorList>
            <person name="Will J Nash"/>
            <person name="Angela Man"/>
            <person name="Seanna McTaggart"/>
            <person name="Kendall Baker"/>
            <person name="Tom Barker"/>
            <person name="Leah Catchpole"/>
            <person name="Alex Durrant"/>
            <person name="Karim Gharbi"/>
            <person name="Naomi Irish"/>
            <person name="Gemy Kaithakottil"/>
            <person name="Debby Ku"/>
            <person name="Aaliyah Providence"/>
            <person name="Felix Shaw"/>
            <person name="David Swarbreck"/>
            <person name="Chris Watkins"/>
            <person name="Ann M. McCartney"/>
            <person name="Giulio Formenti"/>
            <person name="Alice Mouton"/>
            <person name="Noel Vella"/>
            <person name="Bjorn M von Reumont"/>
            <person name="Adriana Vella"/>
            <person name="Wilfried Haerty"/>
        </authorList>
    </citation>
    <scope>NUCLEOTIDE SEQUENCE [LARGE SCALE GENOMIC DNA]</scope>
</reference>
<keyword evidence="1" id="KW-0694">RNA-binding</keyword>
<dbReference type="InterPro" id="IPR040183">
    <property type="entry name" value="THUMPD1-like"/>
</dbReference>
<dbReference type="PANTHER" id="PTHR13452">
    <property type="entry name" value="THUMP DOMAIN CONTAINING PROTEIN 1-RELATED"/>
    <property type="match status" value="1"/>
</dbReference>
<accession>A0ABP1N5U3</accession>
<dbReference type="PANTHER" id="PTHR13452:SF10">
    <property type="entry name" value="THUMP DOMAIN-CONTAINING PROTEIN 1"/>
    <property type="match status" value="1"/>
</dbReference>
<feature type="compositionally biased region" description="Basic and acidic residues" evidence="2">
    <location>
        <begin position="287"/>
        <end position="317"/>
    </location>
</feature>
<dbReference type="SMART" id="SM00981">
    <property type="entry name" value="THUMP"/>
    <property type="match status" value="1"/>
</dbReference>
<evidence type="ECO:0000313" key="4">
    <source>
        <dbReference type="EMBL" id="CAL7936343.1"/>
    </source>
</evidence>
<dbReference type="PROSITE" id="PS51165">
    <property type="entry name" value="THUMP"/>
    <property type="match status" value="1"/>
</dbReference>
<evidence type="ECO:0000256" key="1">
    <source>
        <dbReference type="PROSITE-ProRule" id="PRU00529"/>
    </source>
</evidence>
<dbReference type="SUPFAM" id="SSF143437">
    <property type="entry name" value="THUMP domain-like"/>
    <property type="match status" value="1"/>
</dbReference>
<dbReference type="InterPro" id="IPR004114">
    <property type="entry name" value="THUMP_dom"/>
</dbReference>
<dbReference type="EMBL" id="CAXAJV020001287">
    <property type="protein sequence ID" value="CAL7936343.1"/>
    <property type="molecule type" value="Genomic_DNA"/>
</dbReference>
<feature type="compositionally biased region" description="Basic and acidic residues" evidence="2">
    <location>
        <begin position="64"/>
        <end position="78"/>
    </location>
</feature>
<sequence length="317" mass="36985">MNFQKRKRNFFHNHGYNQKKHKQFNLEPGMKGFLCTCNFSEKECVRDAYKILNEFADEIYGPDITKDTNNEDKKQSVREEDDSVSENDEEDDISTALNKELHELKTEYSKPVNARRFQVVDTGVKNVVFIRSTLTNPLELVTKIITELNETKQQRTRFLLRLLPIEVVCKANMTDIKAKANVMLEKYFAQEPKTFSIVFNRHSNSNIHRDEVIEDLAEIISKKNPGNKADLKNPEFAVIVEMIRGVCLMSVAPNYYKFRKYNLLEICNTKEPKNDTKEEEENVPNEQVKDVSLNKKDVKENKNFTEETIDDNKESIN</sequence>
<proteinExistence type="predicted"/>
<feature type="domain" description="THUMP" evidence="3">
    <location>
        <begin position="147"/>
        <end position="253"/>
    </location>
</feature>
<name>A0ABP1N5U3_XYLVO</name>
<protein>
    <recommendedName>
        <fullName evidence="3">THUMP domain-containing protein</fullName>
    </recommendedName>
</protein>